<name>A0A9Q3ILU3_9BASI</name>
<keyword evidence="2" id="KW-1185">Reference proteome</keyword>
<dbReference type="AlphaFoldDB" id="A0A9Q3ILU3"/>
<protein>
    <submittedName>
        <fullName evidence="1">Uncharacterized protein</fullName>
    </submittedName>
</protein>
<dbReference type="EMBL" id="AVOT02048500">
    <property type="protein sequence ID" value="MBW0543729.1"/>
    <property type="molecule type" value="Genomic_DNA"/>
</dbReference>
<dbReference type="Proteomes" id="UP000765509">
    <property type="component" value="Unassembled WGS sequence"/>
</dbReference>
<sequence length="157" mass="18266">MEYTIGGFGKQTIVPQSLEDRSHMFDMFLLRTEEHHNIIQINHNKNIQEICKYIIHKTLERSWSIGQTKWHDKILITTILGSKGSWVLIPLFDSQEIICTTQFYLGEDSGTIEYSKELVHRRNRIPVLPSDGIEFAVVNTQVNTSILFLNRKERCSC</sequence>
<reference evidence="1" key="1">
    <citation type="submission" date="2021-03" db="EMBL/GenBank/DDBJ databases">
        <title>Draft genome sequence of rust myrtle Austropuccinia psidii MF-1, a brazilian biotype.</title>
        <authorList>
            <person name="Quecine M.C."/>
            <person name="Pachon D.M.R."/>
            <person name="Bonatelli M.L."/>
            <person name="Correr F.H."/>
            <person name="Franceschini L.M."/>
            <person name="Leite T.F."/>
            <person name="Margarido G.R.A."/>
            <person name="Almeida C.A."/>
            <person name="Ferrarezi J.A."/>
            <person name="Labate C.A."/>
        </authorList>
    </citation>
    <scope>NUCLEOTIDE SEQUENCE</scope>
    <source>
        <strain evidence="1">MF-1</strain>
    </source>
</reference>
<organism evidence="1 2">
    <name type="scientific">Austropuccinia psidii MF-1</name>
    <dbReference type="NCBI Taxonomy" id="1389203"/>
    <lineage>
        <taxon>Eukaryota</taxon>
        <taxon>Fungi</taxon>
        <taxon>Dikarya</taxon>
        <taxon>Basidiomycota</taxon>
        <taxon>Pucciniomycotina</taxon>
        <taxon>Pucciniomycetes</taxon>
        <taxon>Pucciniales</taxon>
        <taxon>Sphaerophragmiaceae</taxon>
        <taxon>Austropuccinia</taxon>
    </lineage>
</organism>
<proteinExistence type="predicted"/>
<comment type="caution">
    <text evidence="1">The sequence shown here is derived from an EMBL/GenBank/DDBJ whole genome shotgun (WGS) entry which is preliminary data.</text>
</comment>
<evidence type="ECO:0000313" key="2">
    <source>
        <dbReference type="Proteomes" id="UP000765509"/>
    </source>
</evidence>
<evidence type="ECO:0000313" key="1">
    <source>
        <dbReference type="EMBL" id="MBW0543729.1"/>
    </source>
</evidence>
<accession>A0A9Q3ILU3</accession>
<gene>
    <name evidence="1" type="ORF">O181_083444</name>
</gene>